<dbReference type="PROSITE" id="PS50931">
    <property type="entry name" value="HTH_LYSR"/>
    <property type="match status" value="1"/>
</dbReference>
<dbReference type="InterPro" id="IPR036388">
    <property type="entry name" value="WH-like_DNA-bd_sf"/>
</dbReference>
<evidence type="ECO:0000259" key="5">
    <source>
        <dbReference type="PROSITE" id="PS50931"/>
    </source>
</evidence>
<dbReference type="GO" id="GO:0003677">
    <property type="term" value="F:DNA binding"/>
    <property type="evidence" value="ECO:0007669"/>
    <property type="project" value="UniProtKB-KW"/>
</dbReference>
<dbReference type="InterPro" id="IPR036390">
    <property type="entry name" value="WH_DNA-bd_sf"/>
</dbReference>
<dbReference type="FunFam" id="1.10.10.10:FF:000001">
    <property type="entry name" value="LysR family transcriptional regulator"/>
    <property type="match status" value="1"/>
</dbReference>
<keyword evidence="7" id="KW-1185">Reference proteome</keyword>
<feature type="domain" description="HTH lysR-type" evidence="5">
    <location>
        <begin position="1"/>
        <end position="59"/>
    </location>
</feature>
<dbReference type="InterPro" id="IPR000847">
    <property type="entry name" value="LysR_HTH_N"/>
</dbReference>
<dbReference type="SUPFAM" id="SSF46785">
    <property type="entry name" value="Winged helix' DNA-binding domain"/>
    <property type="match status" value="1"/>
</dbReference>
<name>A0A6L5Z044_9RHOB</name>
<evidence type="ECO:0000313" key="6">
    <source>
        <dbReference type="EMBL" id="MSU89465.1"/>
    </source>
</evidence>
<comment type="similarity">
    <text evidence="1">Belongs to the LysR transcriptional regulatory family.</text>
</comment>
<dbReference type="SUPFAM" id="SSF53850">
    <property type="entry name" value="Periplasmic binding protein-like II"/>
    <property type="match status" value="1"/>
</dbReference>
<evidence type="ECO:0000256" key="2">
    <source>
        <dbReference type="ARBA" id="ARBA00023015"/>
    </source>
</evidence>
<dbReference type="PANTHER" id="PTHR30537:SF5">
    <property type="entry name" value="HTH-TYPE TRANSCRIPTIONAL ACTIVATOR TTDR-RELATED"/>
    <property type="match status" value="1"/>
</dbReference>
<dbReference type="Pfam" id="PF00126">
    <property type="entry name" value="HTH_1"/>
    <property type="match status" value="1"/>
</dbReference>
<comment type="caution">
    <text evidence="6">The sequence shown here is derived from an EMBL/GenBank/DDBJ whole genome shotgun (WGS) entry which is preliminary data.</text>
</comment>
<dbReference type="Pfam" id="PF03466">
    <property type="entry name" value="LysR_substrate"/>
    <property type="match status" value="1"/>
</dbReference>
<dbReference type="EMBL" id="WIND01000004">
    <property type="protein sequence ID" value="MSU89465.1"/>
    <property type="molecule type" value="Genomic_DNA"/>
</dbReference>
<evidence type="ECO:0000256" key="4">
    <source>
        <dbReference type="ARBA" id="ARBA00023163"/>
    </source>
</evidence>
<dbReference type="FunFam" id="3.40.190.290:FF:000001">
    <property type="entry name" value="Transcriptional regulator, LysR family"/>
    <property type="match status" value="1"/>
</dbReference>
<dbReference type="PRINTS" id="PR00039">
    <property type="entry name" value="HTHLYSR"/>
</dbReference>
<reference evidence="6 7" key="1">
    <citation type="submission" date="2019-10" db="EMBL/GenBank/DDBJ databases">
        <title>Cognatihalovulum marinum gen. nov. sp. nov., a new member of the family Rhodobacteraceae isolated from deep seawater of the Northwest Indian Ocean.</title>
        <authorList>
            <person name="Ruan C."/>
            <person name="Wang J."/>
            <person name="Zheng X."/>
            <person name="Song L."/>
            <person name="Zhu Y."/>
            <person name="Huang Y."/>
            <person name="Lu Z."/>
            <person name="Du W."/>
            <person name="Huang L."/>
            <person name="Dai X."/>
        </authorList>
    </citation>
    <scope>NUCLEOTIDE SEQUENCE [LARGE SCALE GENOMIC DNA]</scope>
    <source>
        <strain evidence="6 7">2CG4</strain>
    </source>
</reference>
<dbReference type="Proteomes" id="UP000474957">
    <property type="component" value="Unassembled WGS sequence"/>
</dbReference>
<keyword evidence="2" id="KW-0805">Transcription regulation</keyword>
<dbReference type="Gene3D" id="1.10.10.10">
    <property type="entry name" value="Winged helix-like DNA-binding domain superfamily/Winged helix DNA-binding domain"/>
    <property type="match status" value="1"/>
</dbReference>
<dbReference type="CDD" id="cd08422">
    <property type="entry name" value="PBP2_CrgA_like"/>
    <property type="match status" value="1"/>
</dbReference>
<keyword evidence="3" id="KW-0238">DNA-binding</keyword>
<organism evidence="6 7">
    <name type="scientific">Halovulum marinum</name>
    <dbReference type="NCBI Taxonomy" id="2662447"/>
    <lineage>
        <taxon>Bacteria</taxon>
        <taxon>Pseudomonadati</taxon>
        <taxon>Pseudomonadota</taxon>
        <taxon>Alphaproteobacteria</taxon>
        <taxon>Rhodobacterales</taxon>
        <taxon>Paracoccaceae</taxon>
        <taxon>Halovulum</taxon>
    </lineage>
</organism>
<keyword evidence="4" id="KW-0804">Transcription</keyword>
<sequence length="308" mass="33854">MELSSHMILFARVVEKGSFSAAAREISHSPSAVSKQIAALEDRMGVRLLTRTQQGISLTEEGRAFYDRCAEVAQTVSETQELLESLSASPRGKLRVCATVAFGKAQILPILPDFLARVPDLSIDLELTDRSADIFTEDIDVGIRFSEQIDSAQVIARKLAPNRRIFVAAPGYVARHGLPKAPADLADHNCLRLSTVEKWNEWKFGKGDSAHSVRVTGNFEANSADAVYHATLAGMGISRISTYLVNDDIAAGRLVHVLPEHVQTSSAIYAIYPERRNMAPKIRSFLDFLTGHFGKVPPWERQPQQASA</sequence>
<protein>
    <submittedName>
        <fullName evidence="6">LysR family transcriptional regulator</fullName>
    </submittedName>
</protein>
<dbReference type="InterPro" id="IPR005119">
    <property type="entry name" value="LysR_subst-bd"/>
</dbReference>
<dbReference type="GO" id="GO:0003700">
    <property type="term" value="F:DNA-binding transcription factor activity"/>
    <property type="evidence" value="ECO:0007669"/>
    <property type="project" value="InterPro"/>
</dbReference>
<evidence type="ECO:0000256" key="1">
    <source>
        <dbReference type="ARBA" id="ARBA00009437"/>
    </source>
</evidence>
<gene>
    <name evidence="6" type="ORF">GE300_07525</name>
</gene>
<dbReference type="Gene3D" id="3.40.190.290">
    <property type="match status" value="1"/>
</dbReference>
<evidence type="ECO:0000256" key="3">
    <source>
        <dbReference type="ARBA" id="ARBA00023125"/>
    </source>
</evidence>
<dbReference type="InterPro" id="IPR058163">
    <property type="entry name" value="LysR-type_TF_proteobact-type"/>
</dbReference>
<accession>A0A6L5Z044</accession>
<evidence type="ECO:0000313" key="7">
    <source>
        <dbReference type="Proteomes" id="UP000474957"/>
    </source>
</evidence>
<dbReference type="RefSeq" id="WP_154445948.1">
    <property type="nucleotide sequence ID" value="NZ_WIND01000004.1"/>
</dbReference>
<dbReference type="PANTHER" id="PTHR30537">
    <property type="entry name" value="HTH-TYPE TRANSCRIPTIONAL REGULATOR"/>
    <property type="match status" value="1"/>
</dbReference>
<dbReference type="AlphaFoldDB" id="A0A6L5Z044"/>
<proteinExistence type="inferred from homology"/>